<dbReference type="InterPro" id="IPR014729">
    <property type="entry name" value="Rossmann-like_a/b/a_fold"/>
</dbReference>
<dbReference type="UniPathway" id="UPA00143"/>
<evidence type="ECO:0000256" key="8">
    <source>
        <dbReference type="ARBA" id="ARBA00022840"/>
    </source>
</evidence>
<organism evidence="13">
    <name type="scientific">Panicum hallii</name>
    <dbReference type="NCBI Taxonomy" id="206008"/>
    <lineage>
        <taxon>Eukaryota</taxon>
        <taxon>Viridiplantae</taxon>
        <taxon>Streptophyta</taxon>
        <taxon>Embryophyta</taxon>
        <taxon>Tracheophyta</taxon>
        <taxon>Spermatophyta</taxon>
        <taxon>Magnoliopsida</taxon>
        <taxon>Liliopsida</taxon>
        <taxon>Poales</taxon>
        <taxon>Poaceae</taxon>
        <taxon>PACMAD clade</taxon>
        <taxon>Panicoideae</taxon>
        <taxon>Panicodae</taxon>
        <taxon>Paniceae</taxon>
        <taxon>Panicinae</taxon>
        <taxon>Panicum</taxon>
        <taxon>Panicum sect. Panicum</taxon>
    </lineage>
</organism>
<protein>
    <recommendedName>
        <fullName evidence="3">RING-type E3 ubiquitin transferase</fullName>
        <ecNumber evidence="3">2.3.2.27</ecNumber>
    </recommendedName>
</protein>
<dbReference type="InterPro" id="IPR008271">
    <property type="entry name" value="Ser/Thr_kinase_AS"/>
</dbReference>
<dbReference type="PROSITE" id="PS51698">
    <property type="entry name" value="U_BOX"/>
    <property type="match status" value="1"/>
</dbReference>
<dbReference type="PROSITE" id="PS00107">
    <property type="entry name" value="PROTEIN_KINASE_ATP"/>
    <property type="match status" value="1"/>
</dbReference>
<dbReference type="EMBL" id="CM008054">
    <property type="protein sequence ID" value="PAN48473.1"/>
    <property type="molecule type" value="Genomic_DNA"/>
</dbReference>
<dbReference type="InterPro" id="IPR000719">
    <property type="entry name" value="Prot_kinase_dom"/>
</dbReference>
<keyword evidence="7" id="KW-0833">Ubl conjugation pathway</keyword>
<dbReference type="InterPro" id="IPR006016">
    <property type="entry name" value="UspA"/>
</dbReference>
<dbReference type="Gene3D" id="1.10.510.10">
    <property type="entry name" value="Transferase(Phosphotransferase) domain 1"/>
    <property type="match status" value="1"/>
</dbReference>
<dbReference type="PANTHER" id="PTHR45647:SF114">
    <property type="entry name" value="OS10G0561500 PROTEIN"/>
    <property type="match status" value="1"/>
</dbReference>
<evidence type="ECO:0000256" key="5">
    <source>
        <dbReference type="ARBA" id="ARBA00022741"/>
    </source>
</evidence>
<evidence type="ECO:0000256" key="6">
    <source>
        <dbReference type="ARBA" id="ARBA00022777"/>
    </source>
</evidence>
<dbReference type="GO" id="GO:0016567">
    <property type="term" value="P:protein ubiquitination"/>
    <property type="evidence" value="ECO:0007669"/>
    <property type="project" value="UniProtKB-UniPathway"/>
</dbReference>
<evidence type="ECO:0000259" key="12">
    <source>
        <dbReference type="PROSITE" id="PS51698"/>
    </source>
</evidence>
<dbReference type="PROSITE" id="PS00108">
    <property type="entry name" value="PROTEIN_KINASE_ST"/>
    <property type="match status" value="1"/>
</dbReference>
<keyword evidence="8 9" id="KW-0067">ATP-binding</keyword>
<dbReference type="CDD" id="cd01989">
    <property type="entry name" value="USP_STK_Ubox_N"/>
    <property type="match status" value="1"/>
</dbReference>
<dbReference type="CDD" id="cd16655">
    <property type="entry name" value="RING-Ubox_WDSUB1-like"/>
    <property type="match status" value="1"/>
</dbReference>
<comment type="catalytic activity">
    <reaction evidence="1">
        <text>S-ubiquitinyl-[E2 ubiquitin-conjugating enzyme]-L-cysteine + [acceptor protein]-L-lysine = [E2 ubiquitin-conjugating enzyme]-L-cysteine + N(6)-ubiquitinyl-[acceptor protein]-L-lysine.</text>
        <dbReference type="EC" id="2.3.2.27"/>
    </reaction>
</comment>
<dbReference type="Gene3D" id="3.40.50.620">
    <property type="entry name" value="HUPs"/>
    <property type="match status" value="1"/>
</dbReference>
<dbReference type="PROSITE" id="PS50011">
    <property type="entry name" value="PROTEIN_KINASE_DOM"/>
    <property type="match status" value="1"/>
</dbReference>
<feature type="compositionally biased region" description="Polar residues" evidence="10">
    <location>
        <begin position="211"/>
        <end position="235"/>
    </location>
</feature>
<dbReference type="GO" id="GO:0004672">
    <property type="term" value="F:protein kinase activity"/>
    <property type="evidence" value="ECO:0007669"/>
    <property type="project" value="InterPro"/>
</dbReference>
<dbReference type="InterPro" id="IPR017441">
    <property type="entry name" value="Protein_kinase_ATP_BS"/>
</dbReference>
<dbReference type="Gene3D" id="3.30.40.10">
    <property type="entry name" value="Zinc/RING finger domain, C3HC4 (zinc finger)"/>
    <property type="match status" value="1"/>
</dbReference>
<accession>A0A2S3INN5</accession>
<dbReference type="InterPro" id="IPR003613">
    <property type="entry name" value="Ubox_domain"/>
</dbReference>
<dbReference type="GO" id="GO:0005524">
    <property type="term" value="F:ATP binding"/>
    <property type="evidence" value="ECO:0007669"/>
    <property type="project" value="UniProtKB-UniRule"/>
</dbReference>
<dbReference type="AlphaFoldDB" id="A0A2S3INN5"/>
<dbReference type="InterPro" id="IPR013083">
    <property type="entry name" value="Znf_RING/FYVE/PHD"/>
</dbReference>
<dbReference type="GO" id="GO:0061630">
    <property type="term" value="F:ubiquitin protein ligase activity"/>
    <property type="evidence" value="ECO:0007669"/>
    <property type="project" value="UniProtKB-EC"/>
</dbReference>
<evidence type="ECO:0000259" key="11">
    <source>
        <dbReference type="PROSITE" id="PS50011"/>
    </source>
</evidence>
<dbReference type="SUPFAM" id="SSF56112">
    <property type="entry name" value="Protein kinase-like (PK-like)"/>
    <property type="match status" value="1"/>
</dbReference>
<keyword evidence="4" id="KW-0808">Transferase</keyword>
<dbReference type="SMART" id="SM00220">
    <property type="entry name" value="S_TKc"/>
    <property type="match status" value="1"/>
</dbReference>
<dbReference type="PANTHER" id="PTHR45647">
    <property type="entry name" value="OS02G0152300 PROTEIN"/>
    <property type="match status" value="1"/>
</dbReference>
<proteinExistence type="predicted"/>
<evidence type="ECO:0000256" key="3">
    <source>
        <dbReference type="ARBA" id="ARBA00012483"/>
    </source>
</evidence>
<name>A0A2S3INN5_9POAL</name>
<reference evidence="13" key="1">
    <citation type="submission" date="2018-04" db="EMBL/GenBank/DDBJ databases">
        <title>WGS assembly of Panicum hallii.</title>
        <authorList>
            <person name="Lovell J."/>
            <person name="Jenkins J."/>
            <person name="Lowry D."/>
            <person name="Mamidi S."/>
            <person name="Sreedasyam A."/>
            <person name="Weng X."/>
            <person name="Barry K."/>
            <person name="Bonette J."/>
            <person name="Campitelli B."/>
            <person name="Daum C."/>
            <person name="Gordon S."/>
            <person name="Gould B."/>
            <person name="Lipzen A."/>
            <person name="Macqueen A."/>
            <person name="Palacio-Mejia J."/>
            <person name="Plott C."/>
            <person name="Shakirov E."/>
            <person name="Shu S."/>
            <person name="Yoshinaga Y."/>
            <person name="Zane M."/>
            <person name="Rokhsar D."/>
            <person name="Grimwood J."/>
            <person name="Schmutz J."/>
            <person name="Juenger T."/>
        </authorList>
    </citation>
    <scope>NUCLEOTIDE SEQUENCE [LARGE SCALE GENOMIC DNA]</scope>
    <source>
        <strain evidence="13">FIL2</strain>
    </source>
</reference>
<dbReference type="Pfam" id="PF04564">
    <property type="entry name" value="U-box"/>
    <property type="match status" value="1"/>
</dbReference>
<dbReference type="SMART" id="SM00504">
    <property type="entry name" value="Ubox"/>
    <property type="match status" value="1"/>
</dbReference>
<evidence type="ECO:0000256" key="2">
    <source>
        <dbReference type="ARBA" id="ARBA00004906"/>
    </source>
</evidence>
<dbReference type="EMBL" id="CM008054">
    <property type="protein sequence ID" value="PAN48474.1"/>
    <property type="molecule type" value="Genomic_DNA"/>
</dbReference>
<feature type="region of interest" description="Disordered" evidence="10">
    <location>
        <begin position="257"/>
        <end position="283"/>
    </location>
</feature>
<dbReference type="InterPro" id="IPR051348">
    <property type="entry name" value="U-box_ubiquitin_ligases"/>
</dbReference>
<feature type="region of interest" description="Disordered" evidence="10">
    <location>
        <begin position="202"/>
        <end position="240"/>
    </location>
</feature>
<evidence type="ECO:0000313" key="13">
    <source>
        <dbReference type="EMBL" id="PAN48474.1"/>
    </source>
</evidence>
<evidence type="ECO:0000256" key="4">
    <source>
        <dbReference type="ARBA" id="ARBA00022679"/>
    </source>
</evidence>
<dbReference type="Proteomes" id="UP000243499">
    <property type="component" value="Chromosome 9"/>
</dbReference>
<gene>
    <name evidence="13" type="ORF">PAHAL_9G384400</name>
</gene>
<keyword evidence="5 9" id="KW-0547">Nucleotide-binding</keyword>
<dbReference type="InterPro" id="IPR011009">
    <property type="entry name" value="Kinase-like_dom_sf"/>
</dbReference>
<dbReference type="EC" id="2.3.2.27" evidence="3"/>
<feature type="domain" description="Protein kinase" evidence="11">
    <location>
        <begin position="507"/>
        <end position="774"/>
    </location>
</feature>
<dbReference type="Gramene" id="PAN48473">
    <property type="protein sequence ID" value="PAN48473"/>
    <property type="gene ID" value="PAHAL_9G384400"/>
</dbReference>
<evidence type="ECO:0000256" key="1">
    <source>
        <dbReference type="ARBA" id="ARBA00000900"/>
    </source>
</evidence>
<evidence type="ECO:0000256" key="7">
    <source>
        <dbReference type="ARBA" id="ARBA00022786"/>
    </source>
</evidence>
<feature type="region of interest" description="Disordered" evidence="10">
    <location>
        <begin position="1"/>
        <end position="20"/>
    </location>
</feature>
<dbReference type="SUPFAM" id="SSF52402">
    <property type="entry name" value="Adenine nucleotide alpha hydrolases-like"/>
    <property type="match status" value="1"/>
</dbReference>
<dbReference type="Pfam" id="PF00582">
    <property type="entry name" value="Usp"/>
    <property type="match status" value="1"/>
</dbReference>
<dbReference type="Gene3D" id="3.30.200.20">
    <property type="entry name" value="Phosphorylase Kinase, domain 1"/>
    <property type="match status" value="1"/>
</dbReference>
<dbReference type="SUPFAM" id="SSF57850">
    <property type="entry name" value="RING/U-box"/>
    <property type="match status" value="1"/>
</dbReference>
<sequence>MATQEEAVVPESSSSSDPPITIGLAVSSSKSSKYAVKWALKNFSARERTRFMLIHVRQKVTLVPTPMGNYIPVDQVRDDIASAYEKEVECEAQNMLLMYKNMCNGKVEAEILVVKGDDVAETISGVVSACQIHKLVVGVSSQGNFMRKSKGTRTSSRICKSVPSFCMVYAVSKGGLSMVYSPGSEGNNSYEIFQVNESSNSELYSDDKSSVSDITPSRISGSSLPGGNLDSSSSAEHNRPRSLQEYLTGSTLAAIVDKDQSGSPRGADQITESSNLRISEKSPTVSRALQELMRSEDKASTLCAGHISAPTNLPVSDKAASVKSALQELMLSEDKANTPCASDQISGSSNLPITDKATTVSNALQELMLSEDKDNVNFEREKLKIKLGHMRGVCKLVEDESTSASQQMIDLIEKRAQEEARLVEVHSRINTAIEAARKEREQRYAAEAQARHVRDLANEEALKKQHVQLTASREADDMQKLEKLLELGGKPYILFTWEEMESATSSFSEALKIGSGANGTVYKGKIHQTTVAIKLLKSDDSRVTKHFKQELEVLSKTRHRHLLLLLGACLDRACLVYEYMENGSLEDRLQCKGGTSPLPWYYRFRIAWEIALALIYLHSSRPKPIIHRDLKPANILLDSNFTSKIGDAGIATLLPLSEASSTHTIRKHTDLVGTLFYMDPEYQRSGQVSAKSDVYALGMVFLQLLTAKSPMGLADIVERAVEQRRLVDILDQRAGKWPVKAAYELAQLGLSCLEMRGKNRPDLKSNVLVVLERLNKIASTARDSVRPVPTAPPSHFICPILKRVMQDPCIASDGYSYERVAIEMWLHENDVSPLTKTQLPDKNLVPNHALLCAINSWKGEAGTGGITG</sequence>
<feature type="domain" description="U-box" evidence="12">
    <location>
        <begin position="791"/>
        <end position="864"/>
    </location>
</feature>
<feature type="binding site" evidence="9">
    <location>
        <position position="534"/>
    </location>
    <ligand>
        <name>ATP</name>
        <dbReference type="ChEBI" id="CHEBI:30616"/>
    </ligand>
</feature>
<feature type="compositionally biased region" description="Polar residues" evidence="10">
    <location>
        <begin position="270"/>
        <end position="283"/>
    </location>
</feature>
<dbReference type="Pfam" id="PF00069">
    <property type="entry name" value="Pkinase"/>
    <property type="match status" value="1"/>
</dbReference>
<evidence type="ECO:0000256" key="10">
    <source>
        <dbReference type="SAM" id="MobiDB-lite"/>
    </source>
</evidence>
<dbReference type="Gramene" id="PAN48474">
    <property type="protein sequence ID" value="PAN48474"/>
    <property type="gene ID" value="PAHAL_9G384400"/>
</dbReference>
<keyword evidence="6" id="KW-0418">Kinase</keyword>
<evidence type="ECO:0000256" key="9">
    <source>
        <dbReference type="PROSITE-ProRule" id="PRU10141"/>
    </source>
</evidence>
<comment type="pathway">
    <text evidence="2">Protein modification; protein ubiquitination.</text>
</comment>